<sequence length="115" mass="12665">MKPTSIPEHLDNTPNFCIPDDNTVLKINDFGAKEDRFIDDTKLALSGKYEGLYDGHVGYSEPYEEFAHTKGLCRYIYSPNSKACLLISSEDFDSVVCESCVGGTPRSGVQAGESF</sequence>
<organism evidence="1 2">
    <name type="scientific">Forsythia ovata</name>
    <dbReference type="NCBI Taxonomy" id="205694"/>
    <lineage>
        <taxon>Eukaryota</taxon>
        <taxon>Viridiplantae</taxon>
        <taxon>Streptophyta</taxon>
        <taxon>Embryophyta</taxon>
        <taxon>Tracheophyta</taxon>
        <taxon>Spermatophyta</taxon>
        <taxon>Magnoliopsida</taxon>
        <taxon>eudicotyledons</taxon>
        <taxon>Gunneridae</taxon>
        <taxon>Pentapetalae</taxon>
        <taxon>asterids</taxon>
        <taxon>lamiids</taxon>
        <taxon>Lamiales</taxon>
        <taxon>Oleaceae</taxon>
        <taxon>Forsythieae</taxon>
        <taxon>Forsythia</taxon>
    </lineage>
</organism>
<proteinExistence type="predicted"/>
<dbReference type="EMBL" id="JBFOLJ010000002">
    <property type="protein sequence ID" value="KAL2553142.1"/>
    <property type="molecule type" value="Genomic_DNA"/>
</dbReference>
<protein>
    <submittedName>
        <fullName evidence="1">Uncharacterized protein</fullName>
    </submittedName>
</protein>
<keyword evidence="2" id="KW-1185">Reference proteome</keyword>
<gene>
    <name evidence="1" type="ORF">Fot_06761</name>
</gene>
<comment type="caution">
    <text evidence="1">The sequence shown here is derived from an EMBL/GenBank/DDBJ whole genome shotgun (WGS) entry which is preliminary data.</text>
</comment>
<evidence type="ECO:0000313" key="1">
    <source>
        <dbReference type="EMBL" id="KAL2553142.1"/>
    </source>
</evidence>
<evidence type="ECO:0000313" key="2">
    <source>
        <dbReference type="Proteomes" id="UP001604277"/>
    </source>
</evidence>
<dbReference type="Proteomes" id="UP001604277">
    <property type="component" value="Unassembled WGS sequence"/>
</dbReference>
<accession>A0ABD1WU81</accession>
<reference evidence="2" key="1">
    <citation type="submission" date="2024-07" db="EMBL/GenBank/DDBJ databases">
        <title>Two chromosome-level genome assemblies of Korean endemic species Abeliophyllum distichum and Forsythia ovata (Oleaceae).</title>
        <authorList>
            <person name="Jang H."/>
        </authorList>
    </citation>
    <scope>NUCLEOTIDE SEQUENCE [LARGE SCALE GENOMIC DNA]</scope>
</reference>
<dbReference type="AlphaFoldDB" id="A0ABD1WU81"/>
<name>A0ABD1WU81_9LAMI</name>